<feature type="region of interest" description="Disordered" evidence="1">
    <location>
        <begin position="85"/>
        <end position="148"/>
    </location>
</feature>
<dbReference type="Proteomes" id="UP001157109">
    <property type="component" value="Unassembled WGS sequence"/>
</dbReference>
<gene>
    <name evidence="3" type="ORF">GCM10025862_31560</name>
</gene>
<organism evidence="3 4">
    <name type="scientific">Arsenicicoccus piscis</name>
    <dbReference type="NCBI Taxonomy" id="673954"/>
    <lineage>
        <taxon>Bacteria</taxon>
        <taxon>Bacillati</taxon>
        <taxon>Actinomycetota</taxon>
        <taxon>Actinomycetes</taxon>
        <taxon>Micrococcales</taxon>
        <taxon>Intrasporangiaceae</taxon>
        <taxon>Arsenicicoccus</taxon>
    </lineage>
</organism>
<evidence type="ECO:0000313" key="4">
    <source>
        <dbReference type="Proteomes" id="UP001157109"/>
    </source>
</evidence>
<feature type="transmembrane region" description="Helical" evidence="2">
    <location>
        <begin position="63"/>
        <end position="83"/>
    </location>
</feature>
<comment type="caution">
    <text evidence="3">The sequence shown here is derived from an EMBL/GenBank/DDBJ whole genome shotgun (WGS) entry which is preliminary data.</text>
</comment>
<keyword evidence="2" id="KW-1133">Transmembrane helix</keyword>
<evidence type="ECO:0000256" key="2">
    <source>
        <dbReference type="SAM" id="Phobius"/>
    </source>
</evidence>
<keyword evidence="2" id="KW-0472">Membrane</keyword>
<keyword evidence="2" id="KW-0812">Transmembrane</keyword>
<proteinExistence type="predicted"/>
<evidence type="ECO:0008006" key="5">
    <source>
        <dbReference type="Google" id="ProtNLM"/>
    </source>
</evidence>
<sequence length="148" mass="14549">MNDDRPRSDQTTQGHTPGQWYESPDQTQPVPQSPVTKPVEHVAPAGSVAPAVAPPRWSGKKTAVVAAMALGIGGIGAGAVAAATPALNAQSQQDGRGPGGFGHGGRGGPGGFGPGGQGGPGQQGQLPGGVPQQGQQGQQGQDPSLAVR</sequence>
<reference evidence="4" key="1">
    <citation type="journal article" date="2019" name="Int. J. Syst. Evol. Microbiol.">
        <title>The Global Catalogue of Microorganisms (GCM) 10K type strain sequencing project: providing services to taxonomists for standard genome sequencing and annotation.</title>
        <authorList>
            <consortium name="The Broad Institute Genomics Platform"/>
            <consortium name="The Broad Institute Genome Sequencing Center for Infectious Disease"/>
            <person name="Wu L."/>
            <person name="Ma J."/>
        </authorList>
    </citation>
    <scope>NUCLEOTIDE SEQUENCE [LARGE SCALE GENOMIC DNA]</scope>
    <source>
        <strain evidence="4">NBRC 105830</strain>
    </source>
</reference>
<keyword evidence="4" id="KW-1185">Reference proteome</keyword>
<dbReference type="EMBL" id="BSUJ01000001">
    <property type="protein sequence ID" value="GMA21135.1"/>
    <property type="molecule type" value="Genomic_DNA"/>
</dbReference>
<accession>A0ABQ6HU85</accession>
<evidence type="ECO:0000313" key="3">
    <source>
        <dbReference type="EMBL" id="GMA21135.1"/>
    </source>
</evidence>
<dbReference type="RefSeq" id="WP_241441435.1">
    <property type="nucleotide sequence ID" value="NZ_BSUJ01000001.1"/>
</dbReference>
<feature type="compositionally biased region" description="Gly residues" evidence="1">
    <location>
        <begin position="96"/>
        <end position="122"/>
    </location>
</feature>
<name>A0ABQ6HU85_9MICO</name>
<feature type="region of interest" description="Disordered" evidence="1">
    <location>
        <begin position="1"/>
        <end position="42"/>
    </location>
</feature>
<feature type="compositionally biased region" description="Polar residues" evidence="1">
    <location>
        <begin position="24"/>
        <end position="35"/>
    </location>
</feature>
<evidence type="ECO:0000256" key="1">
    <source>
        <dbReference type="SAM" id="MobiDB-lite"/>
    </source>
</evidence>
<feature type="compositionally biased region" description="Low complexity" evidence="1">
    <location>
        <begin position="123"/>
        <end position="148"/>
    </location>
</feature>
<protein>
    <recommendedName>
        <fullName evidence="5">Translation initiation factor IF-2</fullName>
    </recommendedName>
</protein>